<feature type="transmembrane region" description="Helical" evidence="1">
    <location>
        <begin position="117"/>
        <end position="142"/>
    </location>
</feature>
<protein>
    <submittedName>
        <fullName evidence="2">Oidioi.mRNA.OKI2018_I69.chr2.g7482.t1.cds</fullName>
    </submittedName>
</protein>
<reference evidence="2 3" key="1">
    <citation type="submission" date="2021-04" db="EMBL/GenBank/DDBJ databases">
        <authorList>
            <person name="Bliznina A."/>
        </authorList>
    </citation>
    <scope>NUCLEOTIDE SEQUENCE [LARGE SCALE GENOMIC DNA]</scope>
</reference>
<evidence type="ECO:0000313" key="2">
    <source>
        <dbReference type="EMBL" id="CAG5113371.1"/>
    </source>
</evidence>
<gene>
    <name evidence="2" type="ORF">OKIOD_LOCUS16247</name>
</gene>
<sequence>MKFTRKRVRFIIEIGAVCAAIACLGAALAGNEWFDVVGADLSESGFGTNLSLHGGVFESCGPPIDPNSTLEEECFKFEEILGPYTPLQLLQIRGFLAFTFLMLLMGLFCGSKFAVEFYFLGFAGVVLAFSIAVAMITTTGILVCNCLDELGVHGWLATISLPCIIIALFAVESKNQRKMPLNYIPTLMSFAVLGKF</sequence>
<accession>A0ABN7T9Z4</accession>
<proteinExistence type="predicted"/>
<evidence type="ECO:0000313" key="3">
    <source>
        <dbReference type="Proteomes" id="UP001158576"/>
    </source>
</evidence>
<organism evidence="2 3">
    <name type="scientific">Oikopleura dioica</name>
    <name type="common">Tunicate</name>
    <dbReference type="NCBI Taxonomy" id="34765"/>
    <lineage>
        <taxon>Eukaryota</taxon>
        <taxon>Metazoa</taxon>
        <taxon>Chordata</taxon>
        <taxon>Tunicata</taxon>
        <taxon>Appendicularia</taxon>
        <taxon>Copelata</taxon>
        <taxon>Oikopleuridae</taxon>
        <taxon>Oikopleura</taxon>
    </lineage>
</organism>
<keyword evidence="1" id="KW-0472">Membrane</keyword>
<dbReference type="EMBL" id="OU015567">
    <property type="protein sequence ID" value="CAG5113371.1"/>
    <property type="molecule type" value="Genomic_DNA"/>
</dbReference>
<keyword evidence="3" id="KW-1185">Reference proteome</keyword>
<evidence type="ECO:0000256" key="1">
    <source>
        <dbReference type="SAM" id="Phobius"/>
    </source>
</evidence>
<keyword evidence="1" id="KW-1133">Transmembrane helix</keyword>
<keyword evidence="1" id="KW-0812">Transmembrane</keyword>
<feature type="transmembrane region" description="Helical" evidence="1">
    <location>
        <begin position="154"/>
        <end position="171"/>
    </location>
</feature>
<name>A0ABN7T9Z4_OIKDI</name>
<feature type="transmembrane region" description="Helical" evidence="1">
    <location>
        <begin position="90"/>
        <end position="110"/>
    </location>
</feature>
<dbReference type="Proteomes" id="UP001158576">
    <property type="component" value="Chromosome 2"/>
</dbReference>